<evidence type="ECO:0000313" key="11">
    <source>
        <dbReference type="Proteomes" id="UP000000366"/>
    </source>
</evidence>
<dbReference type="AlphaFoldDB" id="A2SC36"/>
<evidence type="ECO:0000313" key="10">
    <source>
        <dbReference type="EMBL" id="ABM93125.1"/>
    </source>
</evidence>
<dbReference type="eggNOG" id="COG3590">
    <property type="taxonomic scope" value="Bacteria"/>
</dbReference>
<keyword evidence="5 10" id="KW-0378">Hydrolase</keyword>
<dbReference type="EC" id="3.4.24.-" evidence="10"/>
<evidence type="ECO:0000256" key="1">
    <source>
        <dbReference type="ARBA" id="ARBA00001947"/>
    </source>
</evidence>
<dbReference type="Gene3D" id="1.10.1380.10">
    <property type="entry name" value="Neutral endopeptidase , domain2"/>
    <property type="match status" value="1"/>
</dbReference>
<dbReference type="Gene3D" id="3.40.390.10">
    <property type="entry name" value="Collagenase (Catalytic Domain)"/>
    <property type="match status" value="1"/>
</dbReference>
<evidence type="ECO:0000259" key="9">
    <source>
        <dbReference type="Pfam" id="PF05649"/>
    </source>
</evidence>
<gene>
    <name evidence="10" type="ordered locus">Mpe_A0163</name>
</gene>
<reference evidence="10 11" key="1">
    <citation type="journal article" date="2007" name="J. Bacteriol.">
        <title>Whole-genome analysis of the methyl tert-butyl ether-degrading beta-proteobacterium Methylibium petroleiphilum PM1.</title>
        <authorList>
            <person name="Kane S.R."/>
            <person name="Chakicherla A.Y."/>
            <person name="Chain P.S.G."/>
            <person name="Schmidt R."/>
            <person name="Shin M.W."/>
            <person name="Legler T.C."/>
            <person name="Scow K.M."/>
            <person name="Larimer F.W."/>
            <person name="Lucas S.M."/>
            <person name="Richardson P.M."/>
            <person name="Hristova K.R."/>
        </authorList>
    </citation>
    <scope>NUCLEOTIDE SEQUENCE [LARGE SCALE GENOMIC DNA]</scope>
    <source>
        <strain evidence="11">ATCC BAA-1232 / LMG 22953 / PM1</strain>
    </source>
</reference>
<comment type="similarity">
    <text evidence="2">Belongs to the peptidase M13 family.</text>
</comment>
<dbReference type="InterPro" id="IPR000718">
    <property type="entry name" value="Peptidase_M13"/>
</dbReference>
<keyword evidence="11" id="KW-1185">Reference proteome</keyword>
<dbReference type="RefSeq" id="WP_011827764.1">
    <property type="nucleotide sequence ID" value="NC_008825.1"/>
</dbReference>
<dbReference type="Pfam" id="PF05649">
    <property type="entry name" value="Peptidase_M13_N"/>
    <property type="match status" value="1"/>
</dbReference>
<dbReference type="EMBL" id="CP000555">
    <property type="protein sequence ID" value="ABM93125.1"/>
    <property type="molecule type" value="Genomic_DNA"/>
</dbReference>
<evidence type="ECO:0000256" key="2">
    <source>
        <dbReference type="ARBA" id="ARBA00007357"/>
    </source>
</evidence>
<dbReference type="GO" id="GO:0016485">
    <property type="term" value="P:protein processing"/>
    <property type="evidence" value="ECO:0007669"/>
    <property type="project" value="TreeGrafter"/>
</dbReference>
<dbReference type="Pfam" id="PF01431">
    <property type="entry name" value="Peptidase_M13"/>
    <property type="match status" value="1"/>
</dbReference>
<dbReference type="STRING" id="420662.Mpe_A0163"/>
<comment type="cofactor">
    <cofactor evidence="1">
        <name>Zn(2+)</name>
        <dbReference type="ChEBI" id="CHEBI:29105"/>
    </cofactor>
</comment>
<organism evidence="10 11">
    <name type="scientific">Methylibium petroleiphilum (strain ATCC BAA-1232 / LMG 22953 / PM1)</name>
    <dbReference type="NCBI Taxonomy" id="420662"/>
    <lineage>
        <taxon>Bacteria</taxon>
        <taxon>Pseudomonadati</taxon>
        <taxon>Pseudomonadota</taxon>
        <taxon>Betaproteobacteria</taxon>
        <taxon>Burkholderiales</taxon>
        <taxon>Sphaerotilaceae</taxon>
        <taxon>Methylibium</taxon>
    </lineage>
</organism>
<evidence type="ECO:0000256" key="5">
    <source>
        <dbReference type="ARBA" id="ARBA00022801"/>
    </source>
</evidence>
<dbReference type="CDD" id="cd08662">
    <property type="entry name" value="M13"/>
    <property type="match status" value="1"/>
</dbReference>
<dbReference type="PANTHER" id="PTHR11733">
    <property type="entry name" value="ZINC METALLOPROTEASE FAMILY M13 NEPRILYSIN-RELATED"/>
    <property type="match status" value="1"/>
</dbReference>
<keyword evidence="3" id="KW-0645">Protease</keyword>
<dbReference type="PROSITE" id="PS51885">
    <property type="entry name" value="NEPRILYSIN"/>
    <property type="match status" value="1"/>
</dbReference>
<proteinExistence type="inferred from homology"/>
<dbReference type="GO" id="GO:0046872">
    <property type="term" value="F:metal ion binding"/>
    <property type="evidence" value="ECO:0007669"/>
    <property type="project" value="UniProtKB-KW"/>
</dbReference>
<dbReference type="KEGG" id="mpt:Mpe_A0163"/>
<evidence type="ECO:0000256" key="4">
    <source>
        <dbReference type="ARBA" id="ARBA00022723"/>
    </source>
</evidence>
<name>A2SC36_METPP</name>
<dbReference type="InterPro" id="IPR042089">
    <property type="entry name" value="Peptidase_M13_dom_2"/>
</dbReference>
<keyword evidence="4" id="KW-0479">Metal-binding</keyword>
<dbReference type="PANTHER" id="PTHR11733:SF167">
    <property type="entry name" value="FI17812P1-RELATED"/>
    <property type="match status" value="1"/>
</dbReference>
<dbReference type="InterPro" id="IPR018497">
    <property type="entry name" value="Peptidase_M13_C"/>
</dbReference>
<dbReference type="Proteomes" id="UP000000366">
    <property type="component" value="Chromosome"/>
</dbReference>
<dbReference type="PRINTS" id="PR00786">
    <property type="entry name" value="NEPRILYSIN"/>
</dbReference>
<dbReference type="HOGENOM" id="CLU_006187_7_2_4"/>
<protein>
    <submittedName>
        <fullName evidence="10">Endothelin-converting enzyme 1</fullName>
        <ecNumber evidence="10">3.4.24.-</ecNumber>
    </submittedName>
</protein>
<dbReference type="InterPro" id="IPR024079">
    <property type="entry name" value="MetalloPept_cat_dom_sf"/>
</dbReference>
<evidence type="ECO:0000259" key="8">
    <source>
        <dbReference type="Pfam" id="PF01431"/>
    </source>
</evidence>
<feature type="domain" description="Peptidase M13 C-terminal" evidence="8">
    <location>
        <begin position="483"/>
        <end position="683"/>
    </location>
</feature>
<feature type="domain" description="Peptidase M13 N-terminal" evidence="9">
    <location>
        <begin position="53"/>
        <end position="431"/>
    </location>
</feature>
<dbReference type="SUPFAM" id="SSF55486">
    <property type="entry name" value="Metalloproteases ('zincins'), catalytic domain"/>
    <property type="match status" value="1"/>
</dbReference>
<dbReference type="InterPro" id="IPR008753">
    <property type="entry name" value="Peptidase_M13_N"/>
</dbReference>
<evidence type="ECO:0000256" key="3">
    <source>
        <dbReference type="ARBA" id="ARBA00022670"/>
    </source>
</evidence>
<dbReference type="GO" id="GO:0005886">
    <property type="term" value="C:plasma membrane"/>
    <property type="evidence" value="ECO:0007669"/>
    <property type="project" value="TreeGrafter"/>
</dbReference>
<sequence>MSPHDPPFRPVHACGLHRALFGPESAAGQAEPGRGAAASGIEQSCFDRSVRAQDDLFRHVNGGWLKHTAIPADRASTGAFMQIHDRIQDQLLALIDEASAEGQDGEARQIGDLYASFMDEAAIEARGLAPLQDELAAVAAINDRAQFGAWLADAVSAGLGVPLALHIGQDDRDSTRYVPFLSQGGLGLPDRDYYLLEDNARFGEVRAQYRAHMAAMLVLAGEPAAAAEAAAQAVLALETELAQAQWSRVENRDPVKTYNRCDFATLRALAPAIDWDGFAARTGLAGRAEGLVVGQPSYLAALSARLADAPLDAWKAYATLRVLYAYAPFLGRAIVDARFAFTGTVLRGTPENLPRWKRGVALVEGCLGEGLGQLYVARHFPPAHKARMEALVAQLLAAYRRNLDTLDWMGPATRAQAQAKLARLVTKIGYPVRWRDYRALEIRRDDVVGNVRRVRAFEHARQLARLGQPIDRDEWGMTPQTVNAYYNPSMNEIVFPASILQPPFFDADADDAVNYGAIGAVIGHEISHGFDDMGSQYDADGNLRDWWTAEDRARFAAKTSVLVAQYGAYEPLPGYPIDGALSLGENIADNAGLAIAFQAYQRSLGGRPAPVIDGLEGAQRFFYGFAQVWRGKQREAALIEQIKAGPHAPGEFRANGTVRNHPGFYATFGVQPGDALYLPEAQRVSVW</sequence>
<evidence type="ECO:0000256" key="6">
    <source>
        <dbReference type="ARBA" id="ARBA00022833"/>
    </source>
</evidence>
<dbReference type="GO" id="GO:0004222">
    <property type="term" value="F:metalloendopeptidase activity"/>
    <property type="evidence" value="ECO:0007669"/>
    <property type="project" value="InterPro"/>
</dbReference>
<keyword evidence="6" id="KW-0862">Zinc</keyword>
<accession>A2SC36</accession>
<keyword evidence="7" id="KW-0482">Metalloprotease</keyword>
<evidence type="ECO:0000256" key="7">
    <source>
        <dbReference type="ARBA" id="ARBA00023049"/>
    </source>
</evidence>